<dbReference type="RefSeq" id="WP_111902863.1">
    <property type="nucleotide sequence ID" value="NZ_QLNP01000062.1"/>
</dbReference>
<reference evidence="2 3" key="1">
    <citation type="submission" date="2018-04" db="EMBL/GenBank/DDBJ databases">
        <title>Bacteria isolated from cave deposits of Manipur.</title>
        <authorList>
            <person name="Sahoo D."/>
            <person name="Sarangthem I."/>
            <person name="Nandeibam J."/>
        </authorList>
    </citation>
    <scope>NUCLEOTIDE SEQUENCE [LARGE SCALE GENOMIC DNA]</scope>
    <source>
        <strain evidence="3">mrc11</strain>
    </source>
</reference>
<protein>
    <submittedName>
        <fullName evidence="2">RidA family protein</fullName>
    </submittedName>
</protein>
<dbReference type="InterPro" id="IPR013813">
    <property type="entry name" value="Endoribo_LPSP/chorism_mut-like"/>
</dbReference>
<comment type="caution">
    <text evidence="2">The sequence shown here is derived from an EMBL/GenBank/DDBJ whole genome shotgun (WGS) entry which is preliminary data.</text>
</comment>
<dbReference type="EMBL" id="QLNP01000062">
    <property type="protein sequence ID" value="RAM38395.1"/>
    <property type="molecule type" value="Genomic_DNA"/>
</dbReference>
<proteinExistence type="predicted"/>
<dbReference type="OrthoDB" id="4548938at2"/>
<dbReference type="CDD" id="cd02199">
    <property type="entry name" value="YjgF_YER057c_UK114_like_1"/>
    <property type="match status" value="1"/>
</dbReference>
<sequence>MQPQNHRHDNHESPLAAVERQLPEPPVPVANYVPVRQVGNLVFTSGQTPHRNGVLAVRGKLGREVSIEQGQQASAAAVLNCLSALRQHLGSLDRILSVVSLTGYVASADGFVDQPAVINGASLVLEKAFGDKGRHARAAVGVAELPGHAPVEISLIVEV</sequence>
<dbReference type="PANTHER" id="PTHR43760:SF1">
    <property type="entry name" value="ENDORIBONUCLEASE L-PSP_CHORISMATE MUTASE-LIKE DOMAIN-CONTAINING PROTEIN"/>
    <property type="match status" value="1"/>
</dbReference>
<dbReference type="Gene3D" id="3.30.1330.40">
    <property type="entry name" value="RutC-like"/>
    <property type="match status" value="1"/>
</dbReference>
<organism evidence="2 3">
    <name type="scientific">Arthrobacter globiformis</name>
    <dbReference type="NCBI Taxonomy" id="1665"/>
    <lineage>
        <taxon>Bacteria</taxon>
        <taxon>Bacillati</taxon>
        <taxon>Actinomycetota</taxon>
        <taxon>Actinomycetes</taxon>
        <taxon>Micrococcales</taxon>
        <taxon>Micrococcaceae</taxon>
        <taxon>Arthrobacter</taxon>
    </lineage>
</organism>
<feature type="domain" description="Endoribonuclease L-PSP/chorismate mutase-like" evidence="1">
    <location>
        <begin position="12"/>
        <end position="140"/>
    </location>
</feature>
<evidence type="ECO:0000313" key="3">
    <source>
        <dbReference type="Proteomes" id="UP000249166"/>
    </source>
</evidence>
<gene>
    <name evidence="2" type="ORF">DBZ45_05185</name>
</gene>
<dbReference type="Proteomes" id="UP000249166">
    <property type="component" value="Unassembled WGS sequence"/>
</dbReference>
<dbReference type="AlphaFoldDB" id="A0A328HLT9"/>
<dbReference type="SUPFAM" id="SSF55298">
    <property type="entry name" value="YjgF-like"/>
    <property type="match status" value="1"/>
</dbReference>
<evidence type="ECO:0000259" key="1">
    <source>
        <dbReference type="Pfam" id="PF14588"/>
    </source>
</evidence>
<accession>A0A328HLT9</accession>
<dbReference type="InterPro" id="IPR035959">
    <property type="entry name" value="RutC-like_sf"/>
</dbReference>
<dbReference type="PANTHER" id="PTHR43760">
    <property type="entry name" value="ENDORIBONUCLEASE-RELATED"/>
    <property type="match status" value="1"/>
</dbReference>
<name>A0A328HLT9_ARTGO</name>
<evidence type="ECO:0000313" key="2">
    <source>
        <dbReference type="EMBL" id="RAM38395.1"/>
    </source>
</evidence>
<dbReference type="Pfam" id="PF14588">
    <property type="entry name" value="YjgF_endoribonc"/>
    <property type="match status" value="1"/>
</dbReference>